<gene>
    <name evidence="1" type="ORF">B841_04200</name>
</gene>
<dbReference type="HOGENOM" id="CLU_052626_1_0_11"/>
<evidence type="ECO:0000313" key="2">
    <source>
        <dbReference type="Proteomes" id="UP000015388"/>
    </source>
</evidence>
<dbReference type="Proteomes" id="UP000015388">
    <property type="component" value="Chromosome"/>
</dbReference>
<dbReference type="PATRIC" id="fig|1224163.3.peg.839"/>
<accession>S5THY2</accession>
<proteinExistence type="predicted"/>
<protein>
    <recommendedName>
        <fullName evidence="3">DUF559 domain-containing protein</fullName>
    </recommendedName>
</protein>
<evidence type="ECO:0000313" key="1">
    <source>
        <dbReference type="EMBL" id="AGS34323.1"/>
    </source>
</evidence>
<dbReference type="EMBL" id="CP003924">
    <property type="protein sequence ID" value="AGS34323.1"/>
    <property type="molecule type" value="Genomic_DNA"/>
</dbReference>
<sequence length="316" mass="35320">MDLAALLTDTRDLRATYLTDPVWQQVAEGTMSKLSPNHVIATEIYRRLPWFHQNTLRAATAGLSATRSLVISRSAARLHGLWVIGRPREPVEMTLLSGHSRPSPPPGVIYRRLRLRAEDTARVHGVPVTSLARSAADVARYHGWEEGLVVFDSLLRRTAMPGQDAQRLARYLEGLGPLKGIAFARAALSHASPLSESPYESLARAQLLAAQRRHPQIRSVQLQRQIDLEDTFRSTHGLHRTVARVDLLVNDRVVVEGDGESKYDGTFGDDPNAVVVDERKREKRLHNLGYLVLRVSPREITANELVPWVVRATSRP</sequence>
<keyword evidence="2" id="KW-1185">Reference proteome</keyword>
<dbReference type="eggNOG" id="COG5340">
    <property type="taxonomic scope" value="Bacteria"/>
</dbReference>
<dbReference type="STRING" id="1224163.B841_04200"/>
<dbReference type="KEGG" id="cmd:B841_04200"/>
<organism evidence="1 2">
    <name type="scientific">Corynebacterium maris DSM 45190</name>
    <dbReference type="NCBI Taxonomy" id="1224163"/>
    <lineage>
        <taxon>Bacteria</taxon>
        <taxon>Bacillati</taxon>
        <taxon>Actinomycetota</taxon>
        <taxon>Actinomycetes</taxon>
        <taxon>Mycobacteriales</taxon>
        <taxon>Corynebacteriaceae</taxon>
        <taxon>Corynebacterium</taxon>
    </lineage>
</organism>
<reference evidence="1 2" key="1">
    <citation type="submission" date="2012-11" db="EMBL/GenBank/DDBJ databases">
        <title>The complete genome sequence of Corynebacterium maris Coryn-1 (=DSM 45190).</title>
        <authorList>
            <person name="Schaffert L."/>
            <person name="Albersmeier A."/>
            <person name="Kalinowski J."/>
            <person name="Ruckert C."/>
        </authorList>
    </citation>
    <scope>NUCLEOTIDE SEQUENCE [LARGE SCALE GENOMIC DNA]</scope>
    <source>
        <strain evidence="2">Coryn-1</strain>
    </source>
</reference>
<dbReference type="AlphaFoldDB" id="S5THY2"/>
<name>S5THY2_9CORY</name>
<evidence type="ECO:0008006" key="3">
    <source>
        <dbReference type="Google" id="ProtNLM"/>
    </source>
</evidence>